<dbReference type="CDD" id="cd02440">
    <property type="entry name" value="AdoMet_MTases"/>
    <property type="match status" value="1"/>
</dbReference>
<dbReference type="PANTHER" id="PTHR42912:SF93">
    <property type="entry name" value="N6-ADENOSINE-METHYLTRANSFERASE TMT1A"/>
    <property type="match status" value="1"/>
</dbReference>
<feature type="compositionally biased region" description="Pro residues" evidence="1">
    <location>
        <begin position="1"/>
        <end position="12"/>
    </location>
</feature>
<reference evidence="3 4" key="1">
    <citation type="submission" date="2020-08" db="EMBL/GenBank/DDBJ databases">
        <title>The Agave Microbiome: Exploring the role of microbial communities in plant adaptations to desert environments.</title>
        <authorList>
            <person name="Partida-Martinez L.P."/>
        </authorList>
    </citation>
    <scope>NUCLEOTIDE SEQUENCE [LARGE SCALE GENOMIC DNA]</scope>
    <source>
        <strain evidence="3 4">AS2.23</strain>
    </source>
</reference>
<evidence type="ECO:0000259" key="2">
    <source>
        <dbReference type="Pfam" id="PF08241"/>
    </source>
</evidence>
<dbReference type="RefSeq" id="WP_183392572.1">
    <property type="nucleotide sequence ID" value="NZ_JACHVY010000004.1"/>
</dbReference>
<gene>
    <name evidence="3" type="ORF">FHR75_003749</name>
</gene>
<keyword evidence="3" id="KW-0808">Transferase</keyword>
<feature type="domain" description="Methyltransferase type 11" evidence="2">
    <location>
        <begin position="93"/>
        <end position="186"/>
    </location>
</feature>
<organism evidence="3 4">
    <name type="scientific">Kineococcus radiotolerans</name>
    <dbReference type="NCBI Taxonomy" id="131568"/>
    <lineage>
        <taxon>Bacteria</taxon>
        <taxon>Bacillati</taxon>
        <taxon>Actinomycetota</taxon>
        <taxon>Actinomycetes</taxon>
        <taxon>Kineosporiales</taxon>
        <taxon>Kineosporiaceae</taxon>
        <taxon>Kineococcus</taxon>
    </lineage>
</organism>
<dbReference type="Pfam" id="PF08241">
    <property type="entry name" value="Methyltransf_11"/>
    <property type="match status" value="1"/>
</dbReference>
<dbReference type="GO" id="GO:0032259">
    <property type="term" value="P:methylation"/>
    <property type="evidence" value="ECO:0007669"/>
    <property type="project" value="UniProtKB-KW"/>
</dbReference>
<dbReference type="InterPro" id="IPR013216">
    <property type="entry name" value="Methyltransf_11"/>
</dbReference>
<evidence type="ECO:0000256" key="1">
    <source>
        <dbReference type="SAM" id="MobiDB-lite"/>
    </source>
</evidence>
<dbReference type="InterPro" id="IPR029063">
    <property type="entry name" value="SAM-dependent_MTases_sf"/>
</dbReference>
<dbReference type="AlphaFoldDB" id="A0A7W4XYD6"/>
<feature type="region of interest" description="Disordered" evidence="1">
    <location>
        <begin position="1"/>
        <end position="26"/>
    </location>
</feature>
<dbReference type="EMBL" id="JACHVY010000004">
    <property type="protein sequence ID" value="MBB2902913.1"/>
    <property type="molecule type" value="Genomic_DNA"/>
</dbReference>
<reference evidence="3 4" key="2">
    <citation type="submission" date="2020-08" db="EMBL/GenBank/DDBJ databases">
        <authorList>
            <person name="Partida-Martinez L."/>
            <person name="Huntemann M."/>
            <person name="Clum A."/>
            <person name="Wang J."/>
            <person name="Palaniappan K."/>
            <person name="Ritter S."/>
            <person name="Chen I.-M."/>
            <person name="Stamatis D."/>
            <person name="Reddy T."/>
            <person name="O'Malley R."/>
            <person name="Daum C."/>
            <person name="Shapiro N."/>
            <person name="Ivanova N."/>
            <person name="Kyrpides N."/>
            <person name="Woyke T."/>
        </authorList>
    </citation>
    <scope>NUCLEOTIDE SEQUENCE [LARGE SCALE GENOMIC DNA]</scope>
    <source>
        <strain evidence="3 4">AS2.23</strain>
    </source>
</reference>
<accession>A0A7W4XYD6</accession>
<comment type="caution">
    <text evidence="3">The sequence shown here is derived from an EMBL/GenBank/DDBJ whole genome shotgun (WGS) entry which is preliminary data.</text>
</comment>
<proteinExistence type="predicted"/>
<keyword evidence="3" id="KW-0489">Methyltransferase</keyword>
<dbReference type="PANTHER" id="PTHR42912">
    <property type="entry name" value="METHYLTRANSFERASE"/>
    <property type="match status" value="1"/>
</dbReference>
<dbReference type="Gene3D" id="3.40.50.150">
    <property type="entry name" value="Vaccinia Virus protein VP39"/>
    <property type="match status" value="1"/>
</dbReference>
<evidence type="ECO:0000313" key="3">
    <source>
        <dbReference type="EMBL" id="MBB2902913.1"/>
    </source>
</evidence>
<name>A0A7W4XYD6_KINRA</name>
<dbReference type="Proteomes" id="UP000533269">
    <property type="component" value="Unassembled WGS sequence"/>
</dbReference>
<evidence type="ECO:0000313" key="4">
    <source>
        <dbReference type="Proteomes" id="UP000533269"/>
    </source>
</evidence>
<dbReference type="InterPro" id="IPR050508">
    <property type="entry name" value="Methyltransf_Superfamily"/>
</dbReference>
<dbReference type="SUPFAM" id="SSF53335">
    <property type="entry name" value="S-adenosyl-L-methionine-dependent methyltransferases"/>
    <property type="match status" value="1"/>
</dbReference>
<sequence length="299" mass="31614">MPPEQTPEPTPDQDPGAVPGLPDQPVVGRREVGAAETVAAQRRWWDAEAGGYRREHGAFLGDDREGSELVWGPEGLREADAGLLGDLAGRTVLEVGAGAAQCARWVAARGGRVVASDLSLGMLSEGAAAAAAAGVPLLQCDARVLPFADDSFDVVFTSYGALPFVADADRVLREAARVLRPGGRFAASVPHPLRWALPDVPGPEGLTATHSYFDRRAYVEADEHGVVTYAEHHRTVGDWVRLLVAAGFAVRDLVEPEWLAGEAVWGGWSRLRGELLPGTLVLVADLAPAHPPAVPRADG</sequence>
<protein>
    <submittedName>
        <fullName evidence="3">SAM-dependent methyltransferase</fullName>
    </submittedName>
</protein>
<dbReference type="GO" id="GO:0008757">
    <property type="term" value="F:S-adenosylmethionine-dependent methyltransferase activity"/>
    <property type="evidence" value="ECO:0007669"/>
    <property type="project" value="InterPro"/>
</dbReference>